<evidence type="ECO:0000313" key="2">
    <source>
        <dbReference type="EMBL" id="MBB3325365.1"/>
    </source>
</evidence>
<dbReference type="InterPro" id="IPR041657">
    <property type="entry name" value="HTH_17"/>
</dbReference>
<reference evidence="2 3" key="1">
    <citation type="submission" date="2020-08" db="EMBL/GenBank/DDBJ databases">
        <title>Sequencing the genomes of 1000 actinobacteria strains.</title>
        <authorList>
            <person name="Klenk H.-P."/>
        </authorList>
    </citation>
    <scope>NUCLEOTIDE SEQUENCE [LARGE SCALE GENOMIC DNA]</scope>
    <source>
        <strain evidence="2 3">DSM 11053</strain>
    </source>
</reference>
<sequence length="76" mass="8309">MVDKTAPSGVRPIGGNLTNVNFLTVAEVAAVMRVSKMSVYRLIHAGELEAVRFGRSFRVKEGAVDAYLKESFYETG</sequence>
<gene>
    <name evidence="2" type="ORF">FHX39_000309</name>
</gene>
<dbReference type="Pfam" id="PF12728">
    <property type="entry name" value="HTH_17"/>
    <property type="match status" value="1"/>
</dbReference>
<organism evidence="2 3">
    <name type="scientific">Microlunatus antarcticus</name>
    <dbReference type="NCBI Taxonomy" id="53388"/>
    <lineage>
        <taxon>Bacteria</taxon>
        <taxon>Bacillati</taxon>
        <taxon>Actinomycetota</taxon>
        <taxon>Actinomycetes</taxon>
        <taxon>Propionibacteriales</taxon>
        <taxon>Propionibacteriaceae</taxon>
        <taxon>Microlunatus</taxon>
    </lineage>
</organism>
<name>A0A7W5JS81_9ACTN</name>
<feature type="domain" description="Helix-turn-helix" evidence="1">
    <location>
        <begin position="22"/>
        <end position="70"/>
    </location>
</feature>
<dbReference type="GO" id="GO:0003677">
    <property type="term" value="F:DNA binding"/>
    <property type="evidence" value="ECO:0007669"/>
    <property type="project" value="InterPro"/>
</dbReference>
<dbReference type="RefSeq" id="WP_183336209.1">
    <property type="nucleotide sequence ID" value="NZ_JACHZG010000001.1"/>
</dbReference>
<dbReference type="AlphaFoldDB" id="A0A7W5JS81"/>
<evidence type="ECO:0000259" key="1">
    <source>
        <dbReference type="Pfam" id="PF12728"/>
    </source>
</evidence>
<proteinExistence type="predicted"/>
<evidence type="ECO:0000313" key="3">
    <source>
        <dbReference type="Proteomes" id="UP000565572"/>
    </source>
</evidence>
<accession>A0A7W5JS81</accession>
<protein>
    <submittedName>
        <fullName evidence="2">Excisionase family DNA binding protein</fullName>
    </submittedName>
</protein>
<comment type="caution">
    <text evidence="2">The sequence shown here is derived from an EMBL/GenBank/DDBJ whole genome shotgun (WGS) entry which is preliminary data.</text>
</comment>
<dbReference type="NCBIfam" id="TIGR01764">
    <property type="entry name" value="excise"/>
    <property type="match status" value="1"/>
</dbReference>
<dbReference type="InterPro" id="IPR010093">
    <property type="entry name" value="SinI_DNA-bd"/>
</dbReference>
<keyword evidence="3" id="KW-1185">Reference proteome</keyword>
<dbReference type="Proteomes" id="UP000565572">
    <property type="component" value="Unassembled WGS sequence"/>
</dbReference>
<dbReference type="EMBL" id="JACHZG010000001">
    <property type="protein sequence ID" value="MBB3325365.1"/>
    <property type="molecule type" value="Genomic_DNA"/>
</dbReference>